<dbReference type="Gene3D" id="1.25.40.90">
    <property type="match status" value="1"/>
</dbReference>
<dbReference type="Proteomes" id="UP000639772">
    <property type="component" value="Unassembled WGS sequence"/>
</dbReference>
<evidence type="ECO:0000259" key="3">
    <source>
        <dbReference type="PROSITE" id="PS50812"/>
    </source>
</evidence>
<evidence type="ECO:0000313" key="5">
    <source>
        <dbReference type="EMBL" id="KAG0483509.1"/>
    </source>
</evidence>
<dbReference type="InterPro" id="IPR000313">
    <property type="entry name" value="PWWP_dom"/>
</dbReference>
<dbReference type="EMBL" id="JADCNM010000005">
    <property type="protein sequence ID" value="KAG0483509.1"/>
    <property type="molecule type" value="Genomic_DNA"/>
</dbReference>
<comment type="caution">
    <text evidence="5">The sequence shown here is derived from an EMBL/GenBank/DDBJ whole genome shotgun (WGS) entry which is preliminary data.</text>
</comment>
<feature type="compositionally biased region" description="Pro residues" evidence="2">
    <location>
        <begin position="1152"/>
        <end position="1166"/>
    </location>
</feature>
<feature type="region of interest" description="Disordered" evidence="2">
    <location>
        <begin position="1054"/>
        <end position="1089"/>
    </location>
</feature>
<dbReference type="PROSITE" id="PS50812">
    <property type="entry name" value="PWWP"/>
    <property type="match status" value="1"/>
</dbReference>
<dbReference type="PROSITE" id="PS51391">
    <property type="entry name" value="CID"/>
    <property type="match status" value="1"/>
</dbReference>
<dbReference type="PANTHER" id="PTHR12550:SF49">
    <property type="entry name" value="PROTEIN HUA2-LIKE 2-RELATED"/>
    <property type="match status" value="1"/>
</dbReference>
<dbReference type="PANTHER" id="PTHR12550">
    <property type="entry name" value="HEPATOMA-DERIVED GROWTH FACTOR-RELATED"/>
    <property type="match status" value="1"/>
</dbReference>
<accession>A0A835R7A1</accession>
<dbReference type="SUPFAM" id="SSF63748">
    <property type="entry name" value="Tudor/PWWP/MBT"/>
    <property type="match status" value="1"/>
</dbReference>
<dbReference type="InterPro" id="IPR006569">
    <property type="entry name" value="CID_dom"/>
</dbReference>
<dbReference type="Gene3D" id="2.30.30.140">
    <property type="match status" value="1"/>
</dbReference>
<dbReference type="Pfam" id="PF04818">
    <property type="entry name" value="CID"/>
    <property type="match status" value="1"/>
</dbReference>
<gene>
    <name evidence="5" type="ORF">HPP92_011593</name>
</gene>
<evidence type="ECO:0000256" key="1">
    <source>
        <dbReference type="ARBA" id="ARBA00022664"/>
    </source>
</evidence>
<keyword evidence="1" id="KW-0507">mRNA processing</keyword>
<evidence type="ECO:0000259" key="4">
    <source>
        <dbReference type="PROSITE" id="PS51391"/>
    </source>
</evidence>
<dbReference type="OrthoDB" id="62853at2759"/>
<feature type="compositionally biased region" description="Low complexity" evidence="2">
    <location>
        <begin position="332"/>
        <end position="343"/>
    </location>
</feature>
<evidence type="ECO:0000256" key="2">
    <source>
        <dbReference type="SAM" id="MobiDB-lite"/>
    </source>
</evidence>
<reference evidence="5 6" key="1">
    <citation type="journal article" date="2020" name="Nat. Food">
        <title>A phased Vanilla planifolia genome enables genetic improvement of flavour and production.</title>
        <authorList>
            <person name="Hasing T."/>
            <person name="Tang H."/>
            <person name="Brym M."/>
            <person name="Khazi F."/>
            <person name="Huang T."/>
            <person name="Chambers A.H."/>
        </authorList>
    </citation>
    <scope>NUCLEOTIDE SEQUENCE [LARGE SCALE GENOMIC DNA]</scope>
    <source>
        <tissue evidence="5">Leaf</tissue>
    </source>
</reference>
<sequence>MGSSRRKGSARAAAAAAAARQQWKIGDLVLAKMKGFPAWPAMISEPEKWGFSSDRKKLLVYFYGTKQIAFCNYADIEAFTEEKRKSLLLKRQGKGADFVRAVEEIIDVFETLKEKNLAVGDSVDENNDGTVSNKENLKDSTVSSFGKTEEAVLNSSENLQSQCASATESCNMVNEDVNPGTLPDSSSHKTILENGLGEKAEFGPDAGLQGAEIFQEHHSTKEHAFIGSIVSASTETSSMFSGVPTNGVHVENLAFKSENINLGDGNVFSCNDNIESSINSACLNVLAKGDGSINATVDITLKAVAVKRQRKPRKPGAICSEVDKEMESQIENGSRSDSSNSRDGITEKFSKADGDKHLPLVKRARVRMGKPPEEKMDDSMLLSSKVDDNVISATPVPNPLNELLERDSSTFKEAVGSKSNGCTCNNTGRDSLSCKTNKCQLTLVVEAALPPSKRLHRALEAMSANAADFVTDRSQSQRAMETKFDDIKGCLKANSDRVYHSESVKCSIKPLPLQSSNDSAFHGSACGFSSSLTAQDQVVYGSTSSKLESDDTCLTKNMIDPIEKNCKKNLIGNGIFDDSITSKMTGTSSQTCSLDFEEKRCGECVYNHLASPVVEENGWKQLGEESTYRRVDGGSLLVATGTCNARHVCLPSTGVAISQSSDAACSASEMDGDAAVSLARNVDSFASHQNGVALVSSTPIVGSLGSDMLRPTIALSTATACITNDISMATISSRHEFKESFESRDMQNFSTEVKQHFTLKARSAASTLAPIKDLIAAAQAKRFLSRSTSFCDNVIDDKVAPDAVVSPSLISKEDSSGHISPSNPVLNRRPSSDDGTCYLQNGNRTPFGFSSVKGSKYMNHAEANAARRSFESLLCTLSRTKESIGRATRLAIDCAKCGIAGEVIDMLLHNLEKEPRLHRRIDLFFLVDSITQFSRCQRGGPGDVYPSLVQVVLPRLLSAAAPPGNGASENRRQCLKVLRLWLERRTLPEFIVRHHLRELEYGGEASLINSYSRRPSRTERALNDPVREMEGMLVDEYGSNASFQLPQLFNTRVTEDDAGSASEEKGFESVTPDRSAEVDNEKAVTPKSSEKHRLILEDVDGELEMEDVAPPCGHDVVSSCFVGGVNGVKSSSNICKNNAFSFAPPLPEDRPPSPPPLPSSPDPISQPFPISSMDQNHHPSCDKAEFYPSGAIQPAENQLPQTLSQLPNVLRVVSSSLTESGPSYYGQGYAHPQQMPALVSSGASSGLYDNLSGTQLAMPPGNISQPIVNAPLASKVYALQPPVPVVSNQFSYLQAQPPKRQEAWGNHSSCTDRFDHAFYNQRDKFYRDGVPTGPIPPDVSNRAEIYPTNHSGHRVLEPDKMEAPPVPPFHGPQLEASSASCQVWSNRPRQFAYPGAAPRPSLENPDFRLTGAPTYWRAR</sequence>
<feature type="domain" description="PWWP" evidence="3">
    <location>
        <begin position="25"/>
        <end position="82"/>
    </location>
</feature>
<feature type="region of interest" description="Disordered" evidence="2">
    <location>
        <begin position="811"/>
        <end position="832"/>
    </location>
</feature>
<protein>
    <submittedName>
        <fullName evidence="5">Uncharacterized protein</fullName>
    </submittedName>
</protein>
<feature type="region of interest" description="Disordered" evidence="2">
    <location>
        <begin position="1145"/>
        <end position="1183"/>
    </location>
</feature>
<dbReference type="GO" id="GO:0006397">
    <property type="term" value="P:mRNA processing"/>
    <property type="evidence" value="ECO:0007669"/>
    <property type="project" value="UniProtKB-KW"/>
</dbReference>
<evidence type="ECO:0000313" key="6">
    <source>
        <dbReference type="Proteomes" id="UP000639772"/>
    </source>
</evidence>
<proteinExistence type="predicted"/>
<feature type="domain" description="CID" evidence="4">
    <location>
        <begin position="862"/>
        <end position="1003"/>
    </location>
</feature>
<feature type="compositionally biased region" description="Basic and acidic residues" evidence="2">
    <location>
        <begin position="344"/>
        <end position="353"/>
    </location>
</feature>
<dbReference type="GO" id="GO:0005634">
    <property type="term" value="C:nucleus"/>
    <property type="evidence" value="ECO:0007669"/>
    <property type="project" value="UniProtKB-ARBA"/>
</dbReference>
<feature type="compositionally biased region" description="Basic and acidic residues" evidence="2">
    <location>
        <begin position="1074"/>
        <end position="1089"/>
    </location>
</feature>
<dbReference type="InterPro" id="IPR008942">
    <property type="entry name" value="ENTH_VHS"/>
</dbReference>
<feature type="region of interest" description="Disordered" evidence="2">
    <location>
        <begin position="310"/>
        <end position="353"/>
    </location>
</feature>
<name>A0A835R7A1_VANPL</name>
<dbReference type="SMART" id="SM00582">
    <property type="entry name" value="RPR"/>
    <property type="match status" value="1"/>
</dbReference>
<dbReference type="Pfam" id="PF00855">
    <property type="entry name" value="PWWP"/>
    <property type="match status" value="1"/>
</dbReference>
<organism evidence="5 6">
    <name type="scientific">Vanilla planifolia</name>
    <name type="common">Vanilla</name>
    <dbReference type="NCBI Taxonomy" id="51239"/>
    <lineage>
        <taxon>Eukaryota</taxon>
        <taxon>Viridiplantae</taxon>
        <taxon>Streptophyta</taxon>
        <taxon>Embryophyta</taxon>
        <taxon>Tracheophyta</taxon>
        <taxon>Spermatophyta</taxon>
        <taxon>Magnoliopsida</taxon>
        <taxon>Liliopsida</taxon>
        <taxon>Asparagales</taxon>
        <taxon>Orchidaceae</taxon>
        <taxon>Vanilloideae</taxon>
        <taxon>Vanilleae</taxon>
        <taxon>Vanilla</taxon>
    </lineage>
</organism>
<dbReference type="SMART" id="SM00293">
    <property type="entry name" value="PWWP"/>
    <property type="match status" value="1"/>
</dbReference>